<dbReference type="PROSITE" id="PS50293">
    <property type="entry name" value="TPR_REGION"/>
    <property type="match status" value="1"/>
</dbReference>
<evidence type="ECO:0000256" key="4">
    <source>
        <dbReference type="PROSITE-ProRule" id="PRU00339"/>
    </source>
</evidence>
<evidence type="ECO:0000313" key="6">
    <source>
        <dbReference type="EMBL" id="SNY94882.1"/>
    </source>
</evidence>
<dbReference type="Pfam" id="PF01738">
    <property type="entry name" value="DLH"/>
    <property type="match status" value="1"/>
</dbReference>
<gene>
    <name evidence="6" type="ORF">SAMN06265377_0543</name>
</gene>
<sequence length="508" mass="58104">MLFRVAIFLILLQADFLFGQTSLQQIDLNNGKYKVGFLHYTASDSTRTYSRIYDYSNVKIARPIPISIWYPANQNGDDTSQLRVLDYLRILSEEEEWEHLPDEHILNWFYANTPVNQNHLKEKTTAYPKPAFANGKFPVVVYAPSLMASSIENFALCEYLASHGYIVMASPSRGTENRRFSNNGAKEMETQARDVEFLIKEVAKLPNANGNKIAVMAFSLGGPANILAQTRNKNIKAVVSLDGTERYRYALLKKSPFFDASRVDVPYMHMAQKSIPEKVLKEDNIDPDLNTKFELYDSISKSRAFQLRFHNLTHSYFSTLGVLFQNRDKRQDKSDAEIMESYKWVSVYVLNFLNAFLKDDATALAFIENYPSDNGIKEGLISHTSKQPKRDAFSFQDFNDLAAKQHYKNLMELYLSIKEKNPSFQLPEGNLNTLGLQLVFNPKTSQQGIRVFLLATALYPNSANLYDSLAEAYLFLGNTEKAIENFERSLELNPQNQNAIERLKQLKK</sequence>
<name>A0A285MCH1_9FLAO</name>
<dbReference type="GO" id="GO:0016042">
    <property type="term" value="P:lipid catabolic process"/>
    <property type="evidence" value="ECO:0007669"/>
    <property type="project" value="UniProtKB-KW"/>
</dbReference>
<reference evidence="7" key="1">
    <citation type="submission" date="2017-09" db="EMBL/GenBank/DDBJ databases">
        <authorList>
            <person name="Varghese N."/>
            <person name="Submissions S."/>
        </authorList>
    </citation>
    <scope>NUCLEOTIDE SEQUENCE [LARGE SCALE GENOMIC DNA]</scope>
    <source>
        <strain evidence="7">DSM 25885</strain>
    </source>
</reference>
<keyword evidence="3" id="KW-0443">Lipid metabolism</keyword>
<dbReference type="EMBL" id="OBEH01000001">
    <property type="protein sequence ID" value="SNY94882.1"/>
    <property type="molecule type" value="Genomic_DNA"/>
</dbReference>
<dbReference type="SMART" id="SM00028">
    <property type="entry name" value="TPR"/>
    <property type="match status" value="1"/>
</dbReference>
<dbReference type="GO" id="GO:0003847">
    <property type="term" value="F:1-alkyl-2-acetylglycerophosphocholine esterase activity"/>
    <property type="evidence" value="ECO:0007669"/>
    <property type="project" value="TreeGrafter"/>
</dbReference>
<dbReference type="Gene3D" id="1.25.40.10">
    <property type="entry name" value="Tetratricopeptide repeat domain"/>
    <property type="match status" value="1"/>
</dbReference>
<organism evidence="6 7">
    <name type="scientific">Flagellimonas pacifica</name>
    <dbReference type="NCBI Taxonomy" id="1247520"/>
    <lineage>
        <taxon>Bacteria</taxon>
        <taxon>Pseudomonadati</taxon>
        <taxon>Bacteroidota</taxon>
        <taxon>Flavobacteriia</taxon>
        <taxon>Flavobacteriales</taxon>
        <taxon>Flavobacteriaceae</taxon>
        <taxon>Flagellimonas</taxon>
    </lineage>
</organism>
<evidence type="ECO:0000256" key="2">
    <source>
        <dbReference type="ARBA" id="ARBA00022963"/>
    </source>
</evidence>
<feature type="domain" description="Dienelactone hydrolase" evidence="5">
    <location>
        <begin position="133"/>
        <end position="266"/>
    </location>
</feature>
<dbReference type="PROSITE" id="PS50005">
    <property type="entry name" value="TPR"/>
    <property type="match status" value="1"/>
</dbReference>
<dbReference type="Pfam" id="PF13181">
    <property type="entry name" value="TPR_8"/>
    <property type="match status" value="1"/>
</dbReference>
<dbReference type="OrthoDB" id="9814760at2"/>
<evidence type="ECO:0000256" key="1">
    <source>
        <dbReference type="ARBA" id="ARBA00022801"/>
    </source>
</evidence>
<dbReference type="RefSeq" id="WP_097044227.1">
    <property type="nucleotide sequence ID" value="NZ_OBEH01000001.1"/>
</dbReference>
<keyword evidence="1 6" id="KW-0378">Hydrolase</keyword>
<dbReference type="Proteomes" id="UP000219048">
    <property type="component" value="Unassembled WGS sequence"/>
</dbReference>
<proteinExistence type="predicted"/>
<keyword evidence="2" id="KW-0442">Lipid degradation</keyword>
<dbReference type="InterPro" id="IPR002925">
    <property type="entry name" value="Dienelactn_hydro"/>
</dbReference>
<accession>A0A285MCH1</accession>
<dbReference type="InterPro" id="IPR011990">
    <property type="entry name" value="TPR-like_helical_dom_sf"/>
</dbReference>
<keyword evidence="7" id="KW-1185">Reference proteome</keyword>
<evidence type="ECO:0000259" key="5">
    <source>
        <dbReference type="Pfam" id="PF01738"/>
    </source>
</evidence>
<evidence type="ECO:0000256" key="3">
    <source>
        <dbReference type="ARBA" id="ARBA00023098"/>
    </source>
</evidence>
<dbReference type="AlphaFoldDB" id="A0A285MCH1"/>
<dbReference type="InterPro" id="IPR029058">
    <property type="entry name" value="AB_hydrolase_fold"/>
</dbReference>
<keyword evidence="4" id="KW-0802">TPR repeat</keyword>
<dbReference type="PANTHER" id="PTHR10272">
    <property type="entry name" value="PLATELET-ACTIVATING FACTOR ACETYLHYDROLASE"/>
    <property type="match status" value="1"/>
</dbReference>
<dbReference type="SUPFAM" id="SSF48452">
    <property type="entry name" value="TPR-like"/>
    <property type="match status" value="1"/>
</dbReference>
<dbReference type="PANTHER" id="PTHR10272:SF0">
    <property type="entry name" value="PLATELET-ACTIVATING FACTOR ACETYLHYDROLASE"/>
    <property type="match status" value="1"/>
</dbReference>
<evidence type="ECO:0000313" key="7">
    <source>
        <dbReference type="Proteomes" id="UP000219048"/>
    </source>
</evidence>
<protein>
    <submittedName>
        <fullName evidence="6">Dienelactone hydrolase</fullName>
    </submittedName>
</protein>
<dbReference type="Gene3D" id="3.40.50.1820">
    <property type="entry name" value="alpha/beta hydrolase"/>
    <property type="match status" value="1"/>
</dbReference>
<feature type="repeat" description="TPR" evidence="4">
    <location>
        <begin position="463"/>
        <end position="496"/>
    </location>
</feature>
<dbReference type="SUPFAM" id="SSF53474">
    <property type="entry name" value="alpha/beta-Hydrolases"/>
    <property type="match status" value="1"/>
</dbReference>
<dbReference type="InterPro" id="IPR019734">
    <property type="entry name" value="TPR_rpt"/>
</dbReference>